<evidence type="ECO:0000256" key="1">
    <source>
        <dbReference type="SAM" id="MobiDB-lite"/>
    </source>
</evidence>
<comment type="caution">
    <text evidence="2">The sequence shown here is derived from an EMBL/GenBank/DDBJ whole genome shotgun (WGS) entry which is preliminary data.</text>
</comment>
<gene>
    <name evidence="2" type="ORF">HK103_007553</name>
</gene>
<dbReference type="AlphaFoldDB" id="A0AAD5UGA8"/>
<accession>A0AAD5UGA8</accession>
<reference evidence="2" key="1">
    <citation type="submission" date="2020-05" db="EMBL/GenBank/DDBJ databases">
        <title>Phylogenomic resolution of chytrid fungi.</title>
        <authorList>
            <person name="Stajich J.E."/>
            <person name="Amses K."/>
            <person name="Simmons R."/>
            <person name="Seto K."/>
            <person name="Myers J."/>
            <person name="Bonds A."/>
            <person name="Quandt C.A."/>
            <person name="Barry K."/>
            <person name="Liu P."/>
            <person name="Grigoriev I."/>
            <person name="Longcore J.E."/>
            <person name="James T.Y."/>
        </authorList>
    </citation>
    <scope>NUCLEOTIDE SEQUENCE</scope>
    <source>
        <strain evidence="2">PLAUS21</strain>
    </source>
</reference>
<name>A0AAD5UGA8_9FUNG</name>
<evidence type="ECO:0000313" key="3">
    <source>
        <dbReference type="Proteomes" id="UP001210925"/>
    </source>
</evidence>
<organism evidence="2 3">
    <name type="scientific">Boothiomyces macroporosus</name>
    <dbReference type="NCBI Taxonomy" id="261099"/>
    <lineage>
        <taxon>Eukaryota</taxon>
        <taxon>Fungi</taxon>
        <taxon>Fungi incertae sedis</taxon>
        <taxon>Chytridiomycota</taxon>
        <taxon>Chytridiomycota incertae sedis</taxon>
        <taxon>Chytridiomycetes</taxon>
        <taxon>Rhizophydiales</taxon>
        <taxon>Terramycetaceae</taxon>
        <taxon>Boothiomyces</taxon>
    </lineage>
</organism>
<dbReference type="Proteomes" id="UP001210925">
    <property type="component" value="Unassembled WGS sequence"/>
</dbReference>
<feature type="compositionally biased region" description="Basic and acidic residues" evidence="1">
    <location>
        <begin position="136"/>
        <end position="186"/>
    </location>
</feature>
<proteinExistence type="predicted"/>
<sequence length="412" mass="47572">MNANAGEEWWNLSIVEEAKRKLQSKDYLVIMMIEFVDLYDDRKGHVHKFKLFLDSQSLPNNVHHVIIPKHEELHMPLDLEKELVFDLIQICNDRINNYRRTQSQKSLSRNTLSSLSIKEEVKVSFGEDITTTEDPVESKDSIESTSKIEGESNPETRHTRFDSLEGEIDRKSQVNEDYRNSRKSRYTTEKLTSKMGSSCVVDNSDCPPPRRISISMFRKLIELTEEVHYTAVVLDDSSKQKLISEFKCPETWTTKCERMTICYGKADLEAINLFGEEGAPIELEATHVSMTSQAISCKVKTVLPDMHITVHTHLESKPTEFEWKEISPINLRGQLVVKKTIGLKEEKNHKKEQVSIGGLIKKHYPSLTGKEIKKFKEKVQEMMSKSFMENCDSNRANIEYYIKTVDLNNIFT</sequence>
<dbReference type="EMBL" id="JADGKB010000093">
    <property type="protein sequence ID" value="KAJ3254092.1"/>
    <property type="molecule type" value="Genomic_DNA"/>
</dbReference>
<keyword evidence="3" id="KW-1185">Reference proteome</keyword>
<feature type="region of interest" description="Disordered" evidence="1">
    <location>
        <begin position="128"/>
        <end position="186"/>
    </location>
</feature>
<protein>
    <submittedName>
        <fullName evidence="2">Uncharacterized protein</fullName>
    </submittedName>
</protein>
<evidence type="ECO:0000313" key="2">
    <source>
        <dbReference type="EMBL" id="KAJ3254092.1"/>
    </source>
</evidence>